<gene>
    <name evidence="1" type="ORF">ACFO6W_18645</name>
</gene>
<evidence type="ECO:0000313" key="1">
    <source>
        <dbReference type="EMBL" id="MFC4675711.1"/>
    </source>
</evidence>
<dbReference type="Proteomes" id="UP001596023">
    <property type="component" value="Unassembled WGS sequence"/>
</dbReference>
<accession>A0ABV9L172</accession>
<keyword evidence="2" id="KW-1185">Reference proteome</keyword>
<organism evidence="1 2">
    <name type="scientific">Dysgonomonas termitidis</name>
    <dbReference type="NCBI Taxonomy" id="1516126"/>
    <lineage>
        <taxon>Bacteria</taxon>
        <taxon>Pseudomonadati</taxon>
        <taxon>Bacteroidota</taxon>
        <taxon>Bacteroidia</taxon>
        <taxon>Bacteroidales</taxon>
        <taxon>Dysgonomonadaceae</taxon>
        <taxon>Dysgonomonas</taxon>
    </lineage>
</organism>
<name>A0ABV9L172_9BACT</name>
<dbReference type="RefSeq" id="WP_379999192.1">
    <property type="nucleotide sequence ID" value="NZ_JBHSGN010000115.1"/>
</dbReference>
<evidence type="ECO:0000313" key="2">
    <source>
        <dbReference type="Proteomes" id="UP001596023"/>
    </source>
</evidence>
<sequence length="236" mass="27835">MIVKAELDRIRQYLTDMLLSVLIDNKKYISTYYSDKGHLLDNDVDTLYEKFIYTNFGKEGKIIITDIYLEKERLKFKYIHVERGFDSADFIHCLSIESLYAIIKWLQLQNYLDDVSPVKHCYFCGGTNLQKLAWVDANADNKFIEFYDNFDNTVFCKKCRRNTGYLEYNKSNTPVELIDRWFNSASVSILEEITGLSAKSFKNDEDHSAFRSKCIQFWNVLTETAKRGHWIRARDI</sequence>
<dbReference type="EMBL" id="JBHSGN010000115">
    <property type="protein sequence ID" value="MFC4675711.1"/>
    <property type="molecule type" value="Genomic_DNA"/>
</dbReference>
<proteinExistence type="predicted"/>
<reference evidence="2" key="1">
    <citation type="journal article" date="2019" name="Int. J. Syst. Evol. Microbiol.">
        <title>The Global Catalogue of Microorganisms (GCM) 10K type strain sequencing project: providing services to taxonomists for standard genome sequencing and annotation.</title>
        <authorList>
            <consortium name="The Broad Institute Genomics Platform"/>
            <consortium name="The Broad Institute Genome Sequencing Center for Infectious Disease"/>
            <person name="Wu L."/>
            <person name="Ma J."/>
        </authorList>
    </citation>
    <scope>NUCLEOTIDE SEQUENCE [LARGE SCALE GENOMIC DNA]</scope>
    <source>
        <strain evidence="2">CCUG 66188</strain>
    </source>
</reference>
<protein>
    <submittedName>
        <fullName evidence="1">Uncharacterized protein</fullName>
    </submittedName>
</protein>
<comment type="caution">
    <text evidence="1">The sequence shown here is derived from an EMBL/GenBank/DDBJ whole genome shotgun (WGS) entry which is preliminary data.</text>
</comment>